<dbReference type="Proteomes" id="UP000823388">
    <property type="component" value="Chromosome 3K"/>
</dbReference>
<evidence type="ECO:0000313" key="2">
    <source>
        <dbReference type="Proteomes" id="UP000823388"/>
    </source>
</evidence>
<gene>
    <name evidence="1" type="ORF">PVAP13_3KG557800</name>
</gene>
<protein>
    <submittedName>
        <fullName evidence="1">Uncharacterized protein</fullName>
    </submittedName>
</protein>
<accession>A0A8T0VBM5</accession>
<dbReference type="EMBL" id="CM029041">
    <property type="protein sequence ID" value="KAG2630926.1"/>
    <property type="molecule type" value="Genomic_DNA"/>
</dbReference>
<sequence length="55" mass="6668">MESVLAATFFTRRKYFHSLPLIPYVTSRDNRPWKVYLRKRLLLVENTFSSTDFVR</sequence>
<comment type="caution">
    <text evidence="1">The sequence shown here is derived from an EMBL/GenBank/DDBJ whole genome shotgun (WGS) entry which is preliminary data.</text>
</comment>
<reference evidence="1" key="1">
    <citation type="submission" date="2020-05" db="EMBL/GenBank/DDBJ databases">
        <title>WGS assembly of Panicum virgatum.</title>
        <authorList>
            <person name="Lovell J.T."/>
            <person name="Jenkins J."/>
            <person name="Shu S."/>
            <person name="Juenger T.E."/>
            <person name="Schmutz J."/>
        </authorList>
    </citation>
    <scope>NUCLEOTIDE SEQUENCE</scope>
    <source>
        <strain evidence="1">AP13</strain>
    </source>
</reference>
<name>A0A8T0VBM5_PANVG</name>
<proteinExistence type="predicted"/>
<evidence type="ECO:0000313" key="1">
    <source>
        <dbReference type="EMBL" id="KAG2630926.1"/>
    </source>
</evidence>
<dbReference type="AlphaFoldDB" id="A0A8T0VBM5"/>
<keyword evidence="2" id="KW-1185">Reference proteome</keyword>
<organism evidence="1 2">
    <name type="scientific">Panicum virgatum</name>
    <name type="common">Blackwell switchgrass</name>
    <dbReference type="NCBI Taxonomy" id="38727"/>
    <lineage>
        <taxon>Eukaryota</taxon>
        <taxon>Viridiplantae</taxon>
        <taxon>Streptophyta</taxon>
        <taxon>Embryophyta</taxon>
        <taxon>Tracheophyta</taxon>
        <taxon>Spermatophyta</taxon>
        <taxon>Magnoliopsida</taxon>
        <taxon>Liliopsida</taxon>
        <taxon>Poales</taxon>
        <taxon>Poaceae</taxon>
        <taxon>PACMAD clade</taxon>
        <taxon>Panicoideae</taxon>
        <taxon>Panicodae</taxon>
        <taxon>Paniceae</taxon>
        <taxon>Panicinae</taxon>
        <taxon>Panicum</taxon>
        <taxon>Panicum sect. Hiantes</taxon>
    </lineage>
</organism>